<dbReference type="AlphaFoldDB" id="A0A6I8LT65"/>
<dbReference type="Proteomes" id="UP000399805">
    <property type="component" value="Unassembled WGS sequence"/>
</dbReference>
<proteinExistence type="predicted"/>
<accession>A0A6I8LT65</accession>
<dbReference type="PANTHER" id="PTHR35526:SF3">
    <property type="entry name" value="ANTI-SIGMA-F FACTOR RSBW"/>
    <property type="match status" value="1"/>
</dbReference>
<dbReference type="CDD" id="cd16936">
    <property type="entry name" value="HATPase_RsbW-like"/>
    <property type="match status" value="1"/>
</dbReference>
<organism evidence="1 2">
    <name type="scientific">Amycolatopsis camponoti</name>
    <dbReference type="NCBI Taxonomy" id="2606593"/>
    <lineage>
        <taxon>Bacteria</taxon>
        <taxon>Bacillati</taxon>
        <taxon>Actinomycetota</taxon>
        <taxon>Actinomycetes</taxon>
        <taxon>Pseudonocardiales</taxon>
        <taxon>Pseudonocardiaceae</taxon>
        <taxon>Amycolatopsis</taxon>
    </lineage>
</organism>
<dbReference type="EMBL" id="CABVGP010000001">
    <property type="protein sequence ID" value="VVJ18666.1"/>
    <property type="molecule type" value="Genomic_DNA"/>
</dbReference>
<evidence type="ECO:0000313" key="1">
    <source>
        <dbReference type="EMBL" id="VVJ18666.1"/>
    </source>
</evidence>
<evidence type="ECO:0000313" key="2">
    <source>
        <dbReference type="Proteomes" id="UP000399805"/>
    </source>
</evidence>
<dbReference type="Gene3D" id="3.30.565.10">
    <property type="entry name" value="Histidine kinase-like ATPase, C-terminal domain"/>
    <property type="match status" value="1"/>
</dbReference>
<dbReference type="RefSeq" id="WP_155543634.1">
    <property type="nucleotide sequence ID" value="NZ_CABVGP010000001.1"/>
</dbReference>
<name>A0A6I8LT65_9PSEU</name>
<gene>
    <name evidence="1" type="ORF">AA23TX_03687</name>
</gene>
<evidence type="ECO:0008006" key="3">
    <source>
        <dbReference type="Google" id="ProtNLM"/>
    </source>
</evidence>
<dbReference type="InterPro" id="IPR036513">
    <property type="entry name" value="STAS_dom_sf"/>
</dbReference>
<dbReference type="PANTHER" id="PTHR35526">
    <property type="entry name" value="ANTI-SIGMA-F FACTOR RSBW-RELATED"/>
    <property type="match status" value="1"/>
</dbReference>
<reference evidence="1 2" key="1">
    <citation type="submission" date="2019-09" db="EMBL/GenBank/DDBJ databases">
        <authorList>
            <person name="Leyn A S."/>
        </authorList>
    </citation>
    <scope>NUCLEOTIDE SEQUENCE [LARGE SCALE GENOMIC DNA]</scope>
    <source>
        <strain evidence="1">AA231_1</strain>
    </source>
</reference>
<keyword evidence="2" id="KW-1185">Reference proteome</keyword>
<dbReference type="InterPro" id="IPR050267">
    <property type="entry name" value="Anti-sigma-factor_SerPK"/>
</dbReference>
<protein>
    <recommendedName>
        <fullName evidence="3">STAS domain-containing protein</fullName>
    </recommendedName>
</protein>
<dbReference type="Gene3D" id="3.30.750.24">
    <property type="entry name" value="STAS domain"/>
    <property type="match status" value="1"/>
</dbReference>
<dbReference type="SUPFAM" id="SSF52091">
    <property type="entry name" value="SpoIIaa-like"/>
    <property type="match status" value="1"/>
</dbReference>
<dbReference type="InterPro" id="IPR036890">
    <property type="entry name" value="HATPase_C_sf"/>
</dbReference>
<dbReference type="SUPFAM" id="SSF55874">
    <property type="entry name" value="ATPase domain of HSP90 chaperone/DNA topoisomerase II/histidine kinase"/>
    <property type="match status" value="1"/>
</dbReference>
<sequence length="253" mass="27416">MSGRLHLETRHRAAATTTLVTGVLDGESYPHLRDGLLKIATEAPDGLIADIDGLEIGDAALVTVFSLVALRIGDWPGIPFTVVTGRPEHRTMFAERTVDRFVPVHDDRETAENLLSRPPRRRAAQLLARSANSSALARDFVRRICAEWGVPHFAEDALLVATELVENAIRHTDSLPRLRLELRRGVLSVAVSDDDAAQAVLLERLGALEPGLGLRMIAQVARVWGCSRSWSGGKTVWAVLTRRTDASGGLGGG</sequence>